<evidence type="ECO:0000313" key="2">
    <source>
        <dbReference type="EMBL" id="KAK0410532.1"/>
    </source>
</evidence>
<feature type="compositionally biased region" description="Low complexity" evidence="1">
    <location>
        <begin position="50"/>
        <end position="61"/>
    </location>
</feature>
<reference evidence="2" key="1">
    <citation type="submission" date="2023-06" db="EMBL/GenBank/DDBJ databases">
        <title>Genomic analysis of the entomopathogenic nematode Steinernema hermaphroditum.</title>
        <authorList>
            <person name="Schwarz E.M."/>
            <person name="Heppert J.K."/>
            <person name="Baniya A."/>
            <person name="Schwartz H.T."/>
            <person name="Tan C.-H."/>
            <person name="Antoshechkin I."/>
            <person name="Sternberg P.W."/>
            <person name="Goodrich-Blair H."/>
            <person name="Dillman A.R."/>
        </authorList>
    </citation>
    <scope>NUCLEOTIDE SEQUENCE</scope>
    <source>
        <strain evidence="2">PS9179</strain>
        <tissue evidence="2">Whole animal</tissue>
    </source>
</reference>
<evidence type="ECO:0000256" key="1">
    <source>
        <dbReference type="SAM" id="MobiDB-lite"/>
    </source>
</evidence>
<dbReference type="Proteomes" id="UP001175271">
    <property type="component" value="Unassembled WGS sequence"/>
</dbReference>
<accession>A0AA39HTB6</accession>
<dbReference type="AlphaFoldDB" id="A0AA39HTB6"/>
<gene>
    <name evidence="2" type="ORF">QR680_005179</name>
</gene>
<organism evidence="2 3">
    <name type="scientific">Steinernema hermaphroditum</name>
    <dbReference type="NCBI Taxonomy" id="289476"/>
    <lineage>
        <taxon>Eukaryota</taxon>
        <taxon>Metazoa</taxon>
        <taxon>Ecdysozoa</taxon>
        <taxon>Nematoda</taxon>
        <taxon>Chromadorea</taxon>
        <taxon>Rhabditida</taxon>
        <taxon>Tylenchina</taxon>
        <taxon>Panagrolaimomorpha</taxon>
        <taxon>Strongyloidoidea</taxon>
        <taxon>Steinernematidae</taxon>
        <taxon>Steinernema</taxon>
    </lineage>
</organism>
<feature type="region of interest" description="Disordered" evidence="1">
    <location>
        <begin position="30"/>
        <end position="70"/>
    </location>
</feature>
<name>A0AA39HTB6_9BILA</name>
<evidence type="ECO:0000313" key="3">
    <source>
        <dbReference type="Proteomes" id="UP001175271"/>
    </source>
</evidence>
<sequence length="148" mass="16175">MQRSSLLDMYCISSCYSFLLHSPLALFRSAKRRSSSGPPPRNRDSEKCASEASDSASTTSSTEEETDALRRVSARGTTAGGAEGNPIIQLNGGDELKCFDDGCEYISRDKVAENGRIPVKVKSKRVIEKNKKEFGENSQKRFLASVSS</sequence>
<dbReference type="EMBL" id="JAUCMV010000003">
    <property type="protein sequence ID" value="KAK0410532.1"/>
    <property type="molecule type" value="Genomic_DNA"/>
</dbReference>
<proteinExistence type="predicted"/>
<keyword evidence="3" id="KW-1185">Reference proteome</keyword>
<comment type="caution">
    <text evidence="2">The sequence shown here is derived from an EMBL/GenBank/DDBJ whole genome shotgun (WGS) entry which is preliminary data.</text>
</comment>
<protein>
    <submittedName>
        <fullName evidence="2">Uncharacterized protein</fullName>
    </submittedName>
</protein>